<dbReference type="Gene3D" id="3.30.300.30">
    <property type="match status" value="1"/>
</dbReference>
<evidence type="ECO:0000259" key="5">
    <source>
        <dbReference type="Pfam" id="PF13193"/>
    </source>
</evidence>
<dbReference type="InterPro" id="IPR025110">
    <property type="entry name" value="AMP-bd_C"/>
</dbReference>
<dbReference type="InterPro" id="IPR045851">
    <property type="entry name" value="AMP-bd_C_sf"/>
</dbReference>
<name>A0A5C4M6N3_9PSEU</name>
<evidence type="ECO:0000256" key="2">
    <source>
        <dbReference type="ARBA" id="ARBA00022598"/>
    </source>
</evidence>
<dbReference type="InterPro" id="IPR020845">
    <property type="entry name" value="AMP-binding_CS"/>
</dbReference>
<comment type="caution">
    <text evidence="6">The sequence shown here is derived from an EMBL/GenBank/DDBJ whole genome shotgun (WGS) entry which is preliminary data.</text>
</comment>
<evidence type="ECO:0000313" key="6">
    <source>
        <dbReference type="EMBL" id="TNC27628.1"/>
    </source>
</evidence>
<dbReference type="Pfam" id="PF00501">
    <property type="entry name" value="AMP-binding"/>
    <property type="match status" value="1"/>
</dbReference>
<dbReference type="EMBL" id="VDFW01000005">
    <property type="protein sequence ID" value="TNC27628.1"/>
    <property type="molecule type" value="Genomic_DNA"/>
</dbReference>
<dbReference type="AlphaFoldDB" id="A0A5C4M6N3"/>
<dbReference type="GO" id="GO:0031956">
    <property type="term" value="F:medium-chain fatty acid-CoA ligase activity"/>
    <property type="evidence" value="ECO:0007669"/>
    <property type="project" value="TreeGrafter"/>
</dbReference>
<evidence type="ECO:0000256" key="3">
    <source>
        <dbReference type="SAM" id="MobiDB-lite"/>
    </source>
</evidence>
<keyword evidence="2" id="KW-0436">Ligase</keyword>
<proteinExistence type="inferred from homology"/>
<dbReference type="Gene3D" id="3.40.50.12780">
    <property type="entry name" value="N-terminal domain of ligase-like"/>
    <property type="match status" value="1"/>
</dbReference>
<sequence length="522" mass="57298">MTTSADTRTTTGLWSIAAAEPDRTAVIDPDGTEISYSALADKANAYARGLRELGLETGDAIVVLQPNSHELVAAYFAAIQSGLYVVMVNWHLTGHEIAYIVSDSGAKAFFAHERFAEAAKIAADEAGLPAEGRFAVGDVDGFRPVGELGAGGEGRPARRTSGSPMLYTSGTTGRPKGVRRPLSGADPDEVPVASTWFFGIFGLKPFDDHVHLCGSPLYHTAVLNFVVISIQLGHTAVLMDRWDPEEMLRLIARYRVTHSHMVPTQFRRLLALPDEVRAAYDLSSLRNMIHGAAPCPPEVKRRMLDWWGPVVTEYYAATEGGGTVISGEEWLRKPGSVGLPWPGSTVKILDDDGNELPPGKPGAVYMKMGTSTFEYHKDQAKTEKARHGDLFTLGDVGYLDEDGYLFLHDRKNDMIISGGVNIYPAEIENELVMHPKVADIAVFGVPHDDWGEEIKAVVQPAEGIEPGDELTAELLDYARGRLAKFKLPKSIDYLDELPRDPNGKLYKRKLRDPYWEGRERAI</sequence>
<evidence type="ECO:0000313" key="7">
    <source>
        <dbReference type="Proteomes" id="UP000305546"/>
    </source>
</evidence>
<comment type="similarity">
    <text evidence="1">Belongs to the ATP-dependent AMP-binding enzyme family.</text>
</comment>
<dbReference type="Pfam" id="PF13193">
    <property type="entry name" value="AMP-binding_C"/>
    <property type="match status" value="1"/>
</dbReference>
<dbReference type="PANTHER" id="PTHR43201:SF5">
    <property type="entry name" value="MEDIUM-CHAIN ACYL-COA LIGASE ACSF2, MITOCHONDRIAL"/>
    <property type="match status" value="1"/>
</dbReference>
<organism evidence="6 7">
    <name type="scientific">Amycolatopsis alkalitolerans</name>
    <dbReference type="NCBI Taxonomy" id="2547244"/>
    <lineage>
        <taxon>Bacteria</taxon>
        <taxon>Bacillati</taxon>
        <taxon>Actinomycetota</taxon>
        <taxon>Actinomycetes</taxon>
        <taxon>Pseudonocardiales</taxon>
        <taxon>Pseudonocardiaceae</taxon>
        <taxon>Amycolatopsis</taxon>
    </lineage>
</organism>
<keyword evidence="7" id="KW-1185">Reference proteome</keyword>
<dbReference type="GO" id="GO:0006631">
    <property type="term" value="P:fatty acid metabolic process"/>
    <property type="evidence" value="ECO:0007669"/>
    <property type="project" value="TreeGrafter"/>
</dbReference>
<gene>
    <name evidence="6" type="ORF">FG385_07805</name>
</gene>
<feature type="region of interest" description="Disordered" evidence="3">
    <location>
        <begin position="148"/>
        <end position="185"/>
    </location>
</feature>
<dbReference type="PROSITE" id="PS00455">
    <property type="entry name" value="AMP_BINDING"/>
    <property type="match status" value="1"/>
</dbReference>
<accession>A0A5C4M6N3</accession>
<evidence type="ECO:0000256" key="1">
    <source>
        <dbReference type="ARBA" id="ARBA00006432"/>
    </source>
</evidence>
<dbReference type="SUPFAM" id="SSF56801">
    <property type="entry name" value="Acetyl-CoA synthetase-like"/>
    <property type="match status" value="1"/>
</dbReference>
<dbReference type="InterPro" id="IPR042099">
    <property type="entry name" value="ANL_N_sf"/>
</dbReference>
<protein>
    <submittedName>
        <fullName evidence="6">Acyl-CoA synthetase</fullName>
    </submittedName>
</protein>
<reference evidence="6 7" key="1">
    <citation type="submission" date="2019-06" db="EMBL/GenBank/DDBJ databases">
        <title>Amycolatopsis alkalitolerans sp. nov., isolated from Gastrodia elata Blume.</title>
        <authorList>
            <person name="Narsing Rao M.P."/>
            <person name="Li W.J."/>
        </authorList>
    </citation>
    <scope>NUCLEOTIDE SEQUENCE [LARGE SCALE GENOMIC DNA]</scope>
    <source>
        <strain evidence="6 7">SYSUP0005</strain>
    </source>
</reference>
<feature type="compositionally biased region" description="Polar residues" evidence="3">
    <location>
        <begin position="160"/>
        <end position="172"/>
    </location>
</feature>
<dbReference type="OrthoDB" id="9803968at2"/>
<evidence type="ECO:0000259" key="4">
    <source>
        <dbReference type="Pfam" id="PF00501"/>
    </source>
</evidence>
<feature type="domain" description="AMP-binding enzyme C-terminal" evidence="5">
    <location>
        <begin position="426"/>
        <end position="504"/>
    </location>
</feature>
<dbReference type="PANTHER" id="PTHR43201">
    <property type="entry name" value="ACYL-COA SYNTHETASE"/>
    <property type="match status" value="1"/>
</dbReference>
<dbReference type="InterPro" id="IPR000873">
    <property type="entry name" value="AMP-dep_synth/lig_dom"/>
</dbReference>
<feature type="domain" description="AMP-dependent synthetase/ligase" evidence="4">
    <location>
        <begin position="17"/>
        <end position="367"/>
    </location>
</feature>
<dbReference type="Proteomes" id="UP000305546">
    <property type="component" value="Unassembled WGS sequence"/>
</dbReference>
<dbReference type="RefSeq" id="WP_139095951.1">
    <property type="nucleotide sequence ID" value="NZ_VDFW01000005.1"/>
</dbReference>